<dbReference type="EMBL" id="JANHOG010000510">
    <property type="protein sequence ID" value="KAJ3553688.1"/>
    <property type="molecule type" value="Genomic_DNA"/>
</dbReference>
<keyword evidence="2" id="KW-1185">Reference proteome</keyword>
<proteinExistence type="predicted"/>
<evidence type="ECO:0000313" key="1">
    <source>
        <dbReference type="EMBL" id="KAJ3553688.1"/>
    </source>
</evidence>
<name>A0ACC1T5K7_9APHY</name>
<gene>
    <name evidence="1" type="ORF">NM688_g3476</name>
</gene>
<reference evidence="1" key="1">
    <citation type="submission" date="2022-07" db="EMBL/GenBank/DDBJ databases">
        <title>Genome Sequence of Phlebia brevispora.</title>
        <authorList>
            <person name="Buettner E."/>
        </authorList>
    </citation>
    <scope>NUCLEOTIDE SEQUENCE</scope>
    <source>
        <strain evidence="1">MPL23</strain>
    </source>
</reference>
<comment type="caution">
    <text evidence="1">The sequence shown here is derived from an EMBL/GenBank/DDBJ whole genome shotgun (WGS) entry which is preliminary data.</text>
</comment>
<sequence length="871" mass="97718">MSTFAFTAELEGSYNYDDPSLMPRNDKGHMKFNMAYDPATSVVNALGSDSAGSFLIEGTFDGASLRFTKRYAAQQWEYVGTVVDDLSDNKFYSFTGFWGDGKRQKGTFSLKLSGMRIHEPVQSIPNLDGEWLGQYKYVNRPNRTDAPMRLSVAVTNGSTVRGRGKDECGSFSLDGFLTSDGGIIVATLRKRYLWNGSVFDYNGQVSSDGESVTGTWSQNGEVKGTFELDVKLQLQYRTHNGFFRLWVYESQRAMQPFYVRIIVKTSTSSIPVGVIKTDSDTVRLSDLRKQCEEPGRNYMSEQDVFLFPPRGSNTLFFPVSKIDESQFAISDHLLQDEAIYIQKAANTGWPDVLGDETGSLDLDGTVVGEPDTQCTPPVLVVPYVLYCSGMNYASSYTVTPLPDYLLRNDATFSVFARTPQIGKRVVLSVECPLHEKSSLLSIGIFRSSREIEVYTLAGESVRAGREITTKRNTWTHLALVWNITSRALLLFVDGQQIKHEFLFQQDKLEFISSMKDLHLVLGRAKINGLWEAAWDGEITEARVWQRILSEAEISAIAAAKPKPLNPNLPDNIKSYVLLSIRATLISAIANVDVDLADNKTLFCPIAKVDETEFFIKDYILDNTVFIQRPETTELAVTFKDETGSVDEDRTIAEEATSPRIAPVVVVSYELNCWGLWDPKSPELDRERVTSYTVTPLPEYFLRGDCTFSVFARTPQEGKRVVLSVESPFQDKSILYIGMSEGTREVEVYTSVTELIRAGPDITVGRDDWTHLALVWNITNRALLLFVNGQQVKQEYLNQPEGLDFIRGLKVLNLVLGRAKVDGHWEAGWDGQITTARAWRRALDDIEINALAAEIPRPLNPTLPRVWNDSKC</sequence>
<dbReference type="Proteomes" id="UP001148662">
    <property type="component" value="Unassembled WGS sequence"/>
</dbReference>
<organism evidence="1 2">
    <name type="scientific">Phlebia brevispora</name>
    <dbReference type="NCBI Taxonomy" id="194682"/>
    <lineage>
        <taxon>Eukaryota</taxon>
        <taxon>Fungi</taxon>
        <taxon>Dikarya</taxon>
        <taxon>Basidiomycota</taxon>
        <taxon>Agaricomycotina</taxon>
        <taxon>Agaricomycetes</taxon>
        <taxon>Polyporales</taxon>
        <taxon>Meruliaceae</taxon>
        <taxon>Phlebia</taxon>
    </lineage>
</organism>
<protein>
    <submittedName>
        <fullName evidence="1">Uncharacterized protein</fullName>
    </submittedName>
</protein>
<evidence type="ECO:0000313" key="2">
    <source>
        <dbReference type="Proteomes" id="UP001148662"/>
    </source>
</evidence>
<accession>A0ACC1T5K7</accession>